<dbReference type="RefSeq" id="WP_313793888.1">
    <property type="nucleotide sequence ID" value="NZ_CP102453.1"/>
</dbReference>
<feature type="compositionally biased region" description="Low complexity" evidence="5">
    <location>
        <begin position="380"/>
        <end position="408"/>
    </location>
</feature>
<feature type="compositionally biased region" description="Low complexity" evidence="5">
    <location>
        <begin position="326"/>
        <end position="339"/>
    </location>
</feature>
<proteinExistence type="inferred from homology"/>
<dbReference type="Pfam" id="PF01476">
    <property type="entry name" value="LysM"/>
    <property type="match status" value="5"/>
</dbReference>
<dbReference type="Pfam" id="PF01832">
    <property type="entry name" value="Glucosaminidase"/>
    <property type="match status" value="1"/>
</dbReference>
<evidence type="ECO:0000256" key="2">
    <source>
        <dbReference type="ARBA" id="ARBA00022529"/>
    </source>
</evidence>
<dbReference type="Gene3D" id="4.10.80.30">
    <property type="entry name" value="DNA polymerase, domain 6"/>
    <property type="match status" value="1"/>
</dbReference>
<comment type="similarity">
    <text evidence="1">Belongs to the glycosyl hydrolase 73 family.</text>
</comment>
<dbReference type="CDD" id="cd00118">
    <property type="entry name" value="LysM"/>
    <property type="match status" value="5"/>
</dbReference>
<evidence type="ECO:0000256" key="1">
    <source>
        <dbReference type="ARBA" id="ARBA00010266"/>
    </source>
</evidence>
<dbReference type="PANTHER" id="PTHR33734">
    <property type="entry name" value="LYSM DOMAIN-CONTAINING GPI-ANCHORED PROTEIN 2"/>
    <property type="match status" value="1"/>
</dbReference>
<feature type="domain" description="LysM" evidence="6">
    <location>
        <begin position="338"/>
        <end position="381"/>
    </location>
</feature>
<feature type="region of interest" description="Disordered" evidence="5">
    <location>
        <begin position="380"/>
        <end position="413"/>
    </location>
</feature>
<feature type="region of interest" description="Disordered" evidence="5">
    <location>
        <begin position="223"/>
        <end position="252"/>
    </location>
</feature>
<dbReference type="InterPro" id="IPR018392">
    <property type="entry name" value="LysM"/>
</dbReference>
<dbReference type="PROSITE" id="PS51782">
    <property type="entry name" value="LYSM"/>
    <property type="match status" value="5"/>
</dbReference>
<feature type="domain" description="LysM" evidence="6">
    <location>
        <begin position="498"/>
        <end position="541"/>
    </location>
</feature>
<dbReference type="SMART" id="SM00047">
    <property type="entry name" value="LYZ2"/>
    <property type="match status" value="1"/>
</dbReference>
<dbReference type="EMBL" id="CP102453">
    <property type="protein sequence ID" value="UUX34386.1"/>
    <property type="molecule type" value="Genomic_DNA"/>
</dbReference>
<feature type="region of interest" description="Disordered" evidence="5">
    <location>
        <begin position="458"/>
        <end position="494"/>
    </location>
</feature>
<evidence type="ECO:0000256" key="5">
    <source>
        <dbReference type="SAM" id="MobiDB-lite"/>
    </source>
</evidence>
<organism evidence="7 8">
    <name type="scientific">Fundicoccus culcitae</name>
    <dbReference type="NCBI Taxonomy" id="2969821"/>
    <lineage>
        <taxon>Bacteria</taxon>
        <taxon>Bacillati</taxon>
        <taxon>Bacillota</taxon>
        <taxon>Bacilli</taxon>
        <taxon>Lactobacillales</taxon>
        <taxon>Aerococcaceae</taxon>
        <taxon>Fundicoccus</taxon>
    </lineage>
</organism>
<evidence type="ECO:0000313" key="8">
    <source>
        <dbReference type="Proteomes" id="UP001315967"/>
    </source>
</evidence>
<feature type="domain" description="LysM" evidence="6">
    <location>
        <begin position="634"/>
        <end position="675"/>
    </location>
</feature>
<reference evidence="7 8" key="1">
    <citation type="submission" date="2022-08" db="EMBL/GenBank/DDBJ databases">
        <title>Aerococcaceae sp. nov isolated from spoiled eye mask.</title>
        <authorList>
            <person name="Zhou G."/>
            <person name="Xie X.-B."/>
            <person name="Shi Q.-S."/>
            <person name="Wang Y.-S."/>
            <person name="Wen X."/>
            <person name="Peng H."/>
            <person name="Yang X.-J."/>
            <person name="Tao H.-B."/>
            <person name="Huang X.-M."/>
        </authorList>
    </citation>
    <scope>NUCLEOTIDE SEQUENCE [LARGE SCALE GENOMIC DNA]</scope>
    <source>
        <strain evidence="8">DM20194951</strain>
    </source>
</reference>
<accession>A0ABY5P6M6</accession>
<dbReference type="SMART" id="SM00257">
    <property type="entry name" value="LysM"/>
    <property type="match status" value="5"/>
</dbReference>
<protein>
    <recommendedName>
        <fullName evidence="4">Peptidoglycan hydrolase</fullName>
    </recommendedName>
</protein>
<keyword evidence="8" id="KW-1185">Reference proteome</keyword>
<keyword evidence="2" id="KW-0929">Antimicrobial</keyword>
<evidence type="ECO:0000259" key="6">
    <source>
        <dbReference type="PROSITE" id="PS51782"/>
    </source>
</evidence>
<dbReference type="InterPro" id="IPR036779">
    <property type="entry name" value="LysM_dom_sf"/>
</dbReference>
<feature type="domain" description="LysM" evidence="6">
    <location>
        <begin position="413"/>
        <end position="456"/>
    </location>
</feature>
<keyword evidence="3" id="KW-0081">Bacteriolytic enzyme</keyword>
<dbReference type="PANTHER" id="PTHR33734:SF22">
    <property type="entry name" value="MEMBRANE-BOUND LYTIC MUREIN TRANSGLYCOSYLASE D"/>
    <property type="match status" value="1"/>
</dbReference>
<sequence length="675" mass="71700">MSLKRQDIINSKNALKKQHYTKQLMTTMNKSLVLLSAGVVLSQAAAIPTSVEANDSVFTTRVSKSTFLDTISEHARTIAAQNDLYASVMIAQAALETGWGNSTLAQAPYNNLFGIKGNYNGNSVSMNTLEDDGSGSYYGIVDSFKVYPSIAESLADYADVLIGTGSEWRANFYAGALYSNTTSYQDATAHLTGRYATDTSYGTKLNAIISQNNLTQYDMVRNTTPSTPEVPDTDTTAPEVPDNNTTTPTTGSTYRVVAGDTYWALAKRFGLTVAALQQANNATNSNLSIGMSLNIPASGSNQGGNEATTPVETPKPEETPKPTTPTPEETPSTPDTTNTYVVKAGDTYWALSKRFGTSVADLLSLNATTSSALRVGQTIKVTGQTTTTPPKESTNENNNANNGNNSGTQPTANAYTVKAGDTYWALAQRFGVSVASLQQLNGTTSSALRVGQSLKVPSSTVANNANSNSNSNPNSNGANNSHSSNTNQQESSNNVTAGSYVVQAGDTYWALAKRYNTTVAALQSLNNAKNSNLAIGQSLVVPGQTATVTSSTVETMSTLAANETPAEVETIKENITEVEVTEVITNESDAEKEVISETITELDVPEVETPTEVTTPTEVVEEIIEPAEEETTVSQHQVKAGETLYSIAQHYQVSVSELIANNGGTLIRIGQVITW</sequence>
<dbReference type="Gene3D" id="1.10.530.10">
    <property type="match status" value="1"/>
</dbReference>
<dbReference type="SUPFAM" id="SSF54106">
    <property type="entry name" value="LysM domain"/>
    <property type="match status" value="5"/>
</dbReference>
<evidence type="ECO:0000313" key="7">
    <source>
        <dbReference type="EMBL" id="UUX34386.1"/>
    </source>
</evidence>
<feature type="domain" description="LysM" evidence="6">
    <location>
        <begin position="252"/>
        <end position="295"/>
    </location>
</feature>
<evidence type="ECO:0000256" key="4">
    <source>
        <dbReference type="ARBA" id="ARBA00032108"/>
    </source>
</evidence>
<dbReference type="Gene3D" id="3.10.350.10">
    <property type="entry name" value="LysM domain"/>
    <property type="match status" value="5"/>
</dbReference>
<evidence type="ECO:0000256" key="3">
    <source>
        <dbReference type="ARBA" id="ARBA00022638"/>
    </source>
</evidence>
<dbReference type="InterPro" id="IPR002901">
    <property type="entry name" value="MGlyc_endo_b_GlcNAc-like_dom"/>
</dbReference>
<dbReference type="Proteomes" id="UP001315967">
    <property type="component" value="Chromosome"/>
</dbReference>
<name>A0ABY5P6M6_9LACT</name>
<feature type="region of interest" description="Disordered" evidence="5">
    <location>
        <begin position="297"/>
        <end position="339"/>
    </location>
</feature>
<feature type="compositionally biased region" description="Polar residues" evidence="5">
    <location>
        <begin position="297"/>
        <end position="307"/>
    </location>
</feature>
<gene>
    <name evidence="7" type="ORF">NRE15_01675</name>
</gene>